<evidence type="ECO:0000256" key="7">
    <source>
        <dbReference type="ARBA" id="ARBA00023004"/>
    </source>
</evidence>
<keyword evidence="8" id="KW-0411">Iron-sulfur</keyword>
<dbReference type="SMART" id="SM00525">
    <property type="entry name" value="FES"/>
    <property type="match status" value="1"/>
</dbReference>
<evidence type="ECO:0000256" key="6">
    <source>
        <dbReference type="ARBA" id="ARBA00022801"/>
    </source>
</evidence>
<comment type="cofactor">
    <cofactor evidence="1">
        <name>[4Fe-4S] cluster</name>
        <dbReference type="ChEBI" id="CHEBI:49883"/>
    </cofactor>
</comment>
<protein>
    <submittedName>
        <fullName evidence="12">A/G-specific adenine glycosylase</fullName>
    </submittedName>
</protein>
<evidence type="ECO:0000256" key="5">
    <source>
        <dbReference type="ARBA" id="ARBA00022763"/>
    </source>
</evidence>
<keyword evidence="4" id="KW-0479">Metal-binding</keyword>
<dbReference type="InterPro" id="IPR004036">
    <property type="entry name" value="Endonuclease-III-like_CS2"/>
</dbReference>
<name>A0ABW1VHC5_9MICO</name>
<dbReference type="Gene3D" id="1.10.340.30">
    <property type="entry name" value="Hypothetical protein, domain 2"/>
    <property type="match status" value="1"/>
</dbReference>
<dbReference type="SMART" id="SM00478">
    <property type="entry name" value="ENDO3c"/>
    <property type="match status" value="1"/>
</dbReference>
<evidence type="ECO:0000256" key="9">
    <source>
        <dbReference type="ARBA" id="ARBA00023204"/>
    </source>
</evidence>
<dbReference type="EMBL" id="JBHSTP010000004">
    <property type="protein sequence ID" value="MFC6357344.1"/>
    <property type="molecule type" value="Genomic_DNA"/>
</dbReference>
<organism evidence="12 13">
    <name type="scientific">Luethyella okanaganae</name>
    <dbReference type="NCBI Taxonomy" id="69372"/>
    <lineage>
        <taxon>Bacteria</taxon>
        <taxon>Bacillati</taxon>
        <taxon>Actinomycetota</taxon>
        <taxon>Actinomycetes</taxon>
        <taxon>Micrococcales</taxon>
        <taxon>Microbacteriaceae</taxon>
        <taxon>Luethyella</taxon>
    </lineage>
</organism>
<dbReference type="InterPro" id="IPR003651">
    <property type="entry name" value="Endonuclease3_FeS-loop_motif"/>
</dbReference>
<evidence type="ECO:0000256" key="2">
    <source>
        <dbReference type="ARBA" id="ARBA00008343"/>
    </source>
</evidence>
<dbReference type="InterPro" id="IPR023170">
    <property type="entry name" value="HhH_base_excis_C"/>
</dbReference>
<dbReference type="Pfam" id="PF00730">
    <property type="entry name" value="HhH-GPD"/>
    <property type="match status" value="1"/>
</dbReference>
<dbReference type="InterPro" id="IPR011257">
    <property type="entry name" value="DNA_glycosylase"/>
</dbReference>
<keyword evidence="3" id="KW-0004">4Fe-4S</keyword>
<keyword evidence="7" id="KW-0408">Iron</keyword>
<dbReference type="Gene3D" id="1.10.1670.10">
    <property type="entry name" value="Helix-hairpin-Helix base-excision DNA repair enzymes (C-terminal)"/>
    <property type="match status" value="1"/>
</dbReference>
<evidence type="ECO:0000313" key="12">
    <source>
        <dbReference type="EMBL" id="MFC6357344.1"/>
    </source>
</evidence>
<dbReference type="PANTHER" id="PTHR42944:SF1">
    <property type="entry name" value="ADENINE DNA GLYCOSYLASE"/>
    <property type="match status" value="1"/>
</dbReference>
<dbReference type="SUPFAM" id="SSF48150">
    <property type="entry name" value="DNA-glycosylase"/>
    <property type="match status" value="1"/>
</dbReference>
<keyword evidence="9" id="KW-0234">DNA repair</keyword>
<keyword evidence="5" id="KW-0227">DNA damage</keyword>
<dbReference type="PANTHER" id="PTHR42944">
    <property type="entry name" value="ADENINE DNA GLYCOSYLASE"/>
    <property type="match status" value="1"/>
</dbReference>
<evidence type="ECO:0000256" key="1">
    <source>
        <dbReference type="ARBA" id="ARBA00001966"/>
    </source>
</evidence>
<evidence type="ECO:0000313" key="13">
    <source>
        <dbReference type="Proteomes" id="UP001596306"/>
    </source>
</evidence>
<dbReference type="InterPro" id="IPR044298">
    <property type="entry name" value="MIG/MutY"/>
</dbReference>
<keyword evidence="10" id="KW-0326">Glycosidase</keyword>
<evidence type="ECO:0000256" key="3">
    <source>
        <dbReference type="ARBA" id="ARBA00022485"/>
    </source>
</evidence>
<evidence type="ECO:0000256" key="8">
    <source>
        <dbReference type="ARBA" id="ARBA00023014"/>
    </source>
</evidence>
<accession>A0ABW1VHC5</accession>
<evidence type="ECO:0000256" key="4">
    <source>
        <dbReference type="ARBA" id="ARBA00022723"/>
    </source>
</evidence>
<keyword evidence="13" id="KW-1185">Reference proteome</keyword>
<dbReference type="RefSeq" id="WP_386733072.1">
    <property type="nucleotide sequence ID" value="NZ_JBHSTP010000004.1"/>
</dbReference>
<dbReference type="CDD" id="cd00056">
    <property type="entry name" value="ENDO3c"/>
    <property type="match status" value="1"/>
</dbReference>
<gene>
    <name evidence="12" type="ORF">ACFQB0_14630</name>
</gene>
<proteinExistence type="inferred from homology"/>
<dbReference type="Proteomes" id="UP001596306">
    <property type="component" value="Unassembled WGS sequence"/>
</dbReference>
<comment type="similarity">
    <text evidence="2">Belongs to the Nth/MutY family.</text>
</comment>
<dbReference type="PROSITE" id="PS01155">
    <property type="entry name" value="ENDONUCLEASE_III_2"/>
    <property type="match status" value="1"/>
</dbReference>
<sequence>MDTTAGTHITRRTTDDSHDRRTFETEVIAAAIIVWFRENGRDLPWRRPGFTAWGTLVSEFMLQQTPVNRVIPHLEAWLDRWPSPVELAAEPPASAVRAWASLGYPRRALWLHAAAVEITERHGGTVPEDVGALLALSGVGDYTARAVAAFAYGHRHPVVDTNTRRVIARAVDGQGEPGPPSRRDLTAMEAILPRGVVEARTFNAGIMELGAIVCTARAPRCQECPIREACAWRAQGYPPYLGARKPTQKKYEGSDRQVRGLIMRELRSTHRPVTDTEIEQLWPDAVQRDRALTGLLGDGLAIATVDGYTLPS</sequence>
<keyword evidence="6" id="KW-0378">Hydrolase</keyword>
<evidence type="ECO:0000259" key="11">
    <source>
        <dbReference type="SMART" id="SM00478"/>
    </source>
</evidence>
<evidence type="ECO:0000256" key="10">
    <source>
        <dbReference type="ARBA" id="ARBA00023295"/>
    </source>
</evidence>
<dbReference type="InterPro" id="IPR003265">
    <property type="entry name" value="HhH-GPD_domain"/>
</dbReference>
<feature type="domain" description="HhH-GPD" evidence="11">
    <location>
        <begin position="61"/>
        <end position="212"/>
    </location>
</feature>
<comment type="caution">
    <text evidence="12">The sequence shown here is derived from an EMBL/GenBank/DDBJ whole genome shotgun (WGS) entry which is preliminary data.</text>
</comment>
<reference evidence="13" key="1">
    <citation type="journal article" date="2019" name="Int. J. Syst. Evol. Microbiol.">
        <title>The Global Catalogue of Microorganisms (GCM) 10K type strain sequencing project: providing services to taxonomists for standard genome sequencing and annotation.</title>
        <authorList>
            <consortium name="The Broad Institute Genomics Platform"/>
            <consortium name="The Broad Institute Genome Sequencing Center for Infectious Disease"/>
            <person name="Wu L."/>
            <person name="Ma J."/>
        </authorList>
    </citation>
    <scope>NUCLEOTIDE SEQUENCE [LARGE SCALE GENOMIC DNA]</scope>
    <source>
        <strain evidence="13">CCUG 43304</strain>
    </source>
</reference>